<organism evidence="2 3">
    <name type="scientific">Acinetobacter pollinis</name>
    <dbReference type="NCBI Taxonomy" id="2605270"/>
    <lineage>
        <taxon>Bacteria</taxon>
        <taxon>Pseudomonadati</taxon>
        <taxon>Pseudomonadota</taxon>
        <taxon>Gammaproteobacteria</taxon>
        <taxon>Moraxellales</taxon>
        <taxon>Moraxellaceae</taxon>
        <taxon>Acinetobacter</taxon>
    </lineage>
</organism>
<dbReference type="RefSeq" id="WP_325774314.1">
    <property type="nucleotide sequence ID" value="NZ_VTDN01000001.1"/>
</dbReference>
<dbReference type="Proteomes" id="UP001339883">
    <property type="component" value="Unassembled WGS sequence"/>
</dbReference>
<keyword evidence="3" id="KW-1185">Reference proteome</keyword>
<accession>A0ABU6DP90</accession>
<comment type="caution">
    <text evidence="2">The sequence shown here is derived from an EMBL/GenBank/DDBJ whole genome shotgun (WGS) entry which is preliminary data.</text>
</comment>
<dbReference type="InterPro" id="IPR057271">
    <property type="entry name" value="YagK_YfjJ_C"/>
</dbReference>
<evidence type="ECO:0000313" key="3">
    <source>
        <dbReference type="Proteomes" id="UP001339883"/>
    </source>
</evidence>
<proteinExistence type="predicted"/>
<feature type="domain" description="YagK/YfjJ C-terminal" evidence="1">
    <location>
        <begin position="126"/>
        <end position="204"/>
    </location>
</feature>
<name>A0ABU6DP90_9GAMM</name>
<dbReference type="EMBL" id="VTDN01000001">
    <property type="protein sequence ID" value="MEB5475677.1"/>
    <property type="molecule type" value="Genomic_DNA"/>
</dbReference>
<protein>
    <submittedName>
        <fullName evidence="2">Inovirus-type Gp2 protein</fullName>
    </submittedName>
</protein>
<evidence type="ECO:0000313" key="2">
    <source>
        <dbReference type="EMBL" id="MEB5475677.1"/>
    </source>
</evidence>
<evidence type="ECO:0000259" key="1">
    <source>
        <dbReference type="Pfam" id="PF11726"/>
    </source>
</evidence>
<gene>
    <name evidence="2" type="ORF">I2F25_01175</name>
</gene>
<reference evidence="2 3" key="1">
    <citation type="submission" date="2019-08" db="EMBL/GenBank/DDBJ databases">
        <title>Five species of Acinetobacter isolated from floral nectar and animal pollinators.</title>
        <authorList>
            <person name="Hendry T.A."/>
        </authorList>
    </citation>
    <scope>NUCLEOTIDE SEQUENCE [LARGE SCALE GENOMIC DNA]</scope>
    <source>
        <strain evidence="2 3">MD18.27</strain>
    </source>
</reference>
<dbReference type="Pfam" id="PF11726">
    <property type="entry name" value="YagK_YfjJ_C"/>
    <property type="match status" value="1"/>
</dbReference>
<sequence length="290" mass="34911">MNNQRESDLLIEIENTTESWVEYGIKRNHHFYTRCASLLFDFNEIYEPSYIDFGYINAWCSFIENHDIRNLSYSELVDYIYDEYSLSEWERYFSSYRDLHQYDLKRHYENESRNKKSLAKKIRYSLNQYSKSLVVRVDLSYSKQNNHIDIETFYEDIRELRKHLSQRKGFLKHLVDYAWALEHGSDKGYHCHVLMIFNGHKVQSGWEVARKLGQVWIEDITSKQGSYYNCHDSKQVARYTDLGILGIGRIYRNDIEACERCEKAVSYLTCPEKEEQYLRVKCTKKMRTFN</sequence>